<dbReference type="NCBIfam" id="TIGR00684">
    <property type="entry name" value="narJ"/>
    <property type="match status" value="1"/>
</dbReference>
<dbReference type="AlphaFoldDB" id="A0A7Z2J731"/>
<gene>
    <name evidence="2" type="primary">narJ</name>
    <name evidence="2" type="ORF">FAZ97_01615</name>
</gene>
<dbReference type="PANTHER" id="PTHR43680">
    <property type="entry name" value="NITRATE REDUCTASE MOLYBDENUM COFACTOR ASSEMBLY CHAPERONE"/>
    <property type="match status" value="1"/>
</dbReference>
<dbReference type="PANTHER" id="PTHR43680:SF2">
    <property type="entry name" value="NITRATE REDUCTASE MOLYBDENUM COFACTOR ASSEMBLY CHAPERONE NARJ"/>
    <property type="match status" value="1"/>
</dbReference>
<dbReference type="InterPro" id="IPR003765">
    <property type="entry name" value="NO3_reductase_chaperone_NarJ"/>
</dbReference>
<evidence type="ECO:0000256" key="1">
    <source>
        <dbReference type="ARBA" id="ARBA00023063"/>
    </source>
</evidence>
<name>A0A7Z2J731_9BURK</name>
<dbReference type="Pfam" id="PF02613">
    <property type="entry name" value="Nitrate_red_del"/>
    <property type="match status" value="1"/>
</dbReference>
<dbReference type="EMBL" id="CP046909">
    <property type="protein sequence ID" value="QGZ53706.1"/>
    <property type="molecule type" value="Genomic_DNA"/>
</dbReference>
<keyword evidence="1" id="KW-0534">Nitrate assimilation</keyword>
<dbReference type="InterPro" id="IPR020945">
    <property type="entry name" value="DMSO/NO3_reduct_chaperone"/>
</dbReference>
<accession>A0A7Z2J731</accession>
<reference evidence="2 3" key="1">
    <citation type="submission" date="2019-12" db="EMBL/GenBank/DDBJ databases">
        <title>Paraburkholderia acidiphila 7Q-K02 sp. nov and Paraburkholderia acidisoli DHF22 sp. nov., two strains isolated from forest soil.</title>
        <authorList>
            <person name="Gao Z."/>
            <person name="Qiu L."/>
        </authorList>
    </citation>
    <scope>NUCLEOTIDE SEQUENCE [LARGE SCALE GENOMIC DNA]</scope>
    <source>
        <strain evidence="2 3">7Q-K02</strain>
    </source>
</reference>
<dbReference type="Gene3D" id="1.10.3480.10">
    <property type="entry name" value="TorD-like"/>
    <property type="match status" value="1"/>
</dbReference>
<evidence type="ECO:0000313" key="3">
    <source>
        <dbReference type="Proteomes" id="UP000434209"/>
    </source>
</evidence>
<dbReference type="Proteomes" id="UP000434209">
    <property type="component" value="Chromosome 1"/>
</dbReference>
<dbReference type="GO" id="GO:0051131">
    <property type="term" value="P:chaperone-mediated protein complex assembly"/>
    <property type="evidence" value="ECO:0007669"/>
    <property type="project" value="InterPro"/>
</dbReference>
<dbReference type="GO" id="GO:0051082">
    <property type="term" value="F:unfolded protein binding"/>
    <property type="evidence" value="ECO:0007669"/>
    <property type="project" value="InterPro"/>
</dbReference>
<dbReference type="GO" id="GO:0042128">
    <property type="term" value="P:nitrate assimilation"/>
    <property type="evidence" value="ECO:0007669"/>
    <property type="project" value="UniProtKB-KW"/>
</dbReference>
<organism evidence="2 3">
    <name type="scientific">Paraburkholderia acidiphila</name>
    <dbReference type="NCBI Taxonomy" id="2571747"/>
    <lineage>
        <taxon>Bacteria</taxon>
        <taxon>Pseudomonadati</taxon>
        <taxon>Pseudomonadota</taxon>
        <taxon>Betaproteobacteria</taxon>
        <taxon>Burkholderiales</taxon>
        <taxon>Burkholderiaceae</taxon>
        <taxon>Paraburkholderia</taxon>
    </lineage>
</organism>
<keyword evidence="3" id="KW-1185">Reference proteome</keyword>
<proteinExistence type="predicted"/>
<dbReference type="RefSeq" id="WP_158756880.1">
    <property type="nucleotide sequence ID" value="NZ_CP046909.1"/>
</dbReference>
<sequence length="237" mass="25528">MSIYPVLSALLDYPEQPLLDALDAIDAALEAVPNGAFAARELAPLIAALRERSLVESQEAYVATFDRNPRHSLHLFEHVHGESRARGQAMVDLLDEYRNRGFDVATNELPDYVPLFLEVLGLIGEQEASALLGEAIHVLAALGNQLEKSESPYSGIFTVLCELSDVEPLPLVGAPVRDMDEALERFGTGADGVEPLMHAFGASHSPQVVQFHPRAEFAAAAATTSARSRAACAKESP</sequence>
<protein>
    <submittedName>
        <fullName evidence="2">Nitrate reductase molybdenum cofactor assembly chaperone</fullName>
    </submittedName>
</protein>
<dbReference type="OrthoDB" id="8478585at2"/>
<dbReference type="GO" id="GO:0016530">
    <property type="term" value="F:metallochaperone activity"/>
    <property type="evidence" value="ECO:0007669"/>
    <property type="project" value="TreeGrafter"/>
</dbReference>
<dbReference type="SUPFAM" id="SSF89155">
    <property type="entry name" value="TorD-like"/>
    <property type="match status" value="1"/>
</dbReference>
<dbReference type="InterPro" id="IPR036411">
    <property type="entry name" value="TorD-like_sf"/>
</dbReference>
<evidence type="ECO:0000313" key="2">
    <source>
        <dbReference type="EMBL" id="QGZ53706.1"/>
    </source>
</evidence>
<dbReference type="KEGG" id="pacp:FAZ97_01615"/>